<dbReference type="Proteomes" id="UP000322080">
    <property type="component" value="Unassembled WGS sequence"/>
</dbReference>
<dbReference type="Pfam" id="PF22752">
    <property type="entry name" value="DUF488-N3i"/>
    <property type="match status" value="1"/>
</dbReference>
<proteinExistence type="predicted"/>
<reference evidence="1 2" key="1">
    <citation type="submission" date="2019-08" db="EMBL/GenBank/DDBJ databases">
        <title>Identification of a novel species of the genus Boseongicola.</title>
        <authorList>
            <person name="Zhang X.-Q."/>
        </authorList>
    </citation>
    <scope>NUCLEOTIDE SEQUENCE [LARGE SCALE GENOMIC DNA]</scope>
    <source>
        <strain evidence="1 2">HY14</strain>
    </source>
</reference>
<dbReference type="PANTHER" id="PTHR36849">
    <property type="entry name" value="CYTOPLASMIC PROTEIN-RELATED"/>
    <property type="match status" value="1"/>
</dbReference>
<dbReference type="InterPro" id="IPR052552">
    <property type="entry name" value="YeaO-like"/>
</dbReference>
<organism evidence="1 2">
    <name type="scientific">Maritimibacter fusiformis</name>
    <dbReference type="NCBI Taxonomy" id="2603819"/>
    <lineage>
        <taxon>Bacteria</taxon>
        <taxon>Pseudomonadati</taxon>
        <taxon>Pseudomonadota</taxon>
        <taxon>Alphaproteobacteria</taxon>
        <taxon>Rhodobacterales</taxon>
        <taxon>Roseobacteraceae</taxon>
        <taxon>Maritimibacter</taxon>
    </lineage>
</organism>
<accession>A0A5D0RL95</accession>
<name>A0A5D0RL95_9RHOB</name>
<comment type="caution">
    <text evidence="1">The sequence shown here is derived from an EMBL/GenBank/DDBJ whole genome shotgun (WGS) entry which is preliminary data.</text>
</comment>
<dbReference type="PANTHER" id="PTHR36849:SF1">
    <property type="entry name" value="CYTOPLASMIC PROTEIN"/>
    <property type="match status" value="1"/>
</dbReference>
<evidence type="ECO:0000313" key="1">
    <source>
        <dbReference type="EMBL" id="TYB82410.1"/>
    </source>
</evidence>
<dbReference type="EMBL" id="VSIY01000004">
    <property type="protein sequence ID" value="TYB82410.1"/>
    <property type="molecule type" value="Genomic_DNA"/>
</dbReference>
<evidence type="ECO:0000313" key="2">
    <source>
        <dbReference type="Proteomes" id="UP000322080"/>
    </source>
</evidence>
<dbReference type="RefSeq" id="WP_148377173.1">
    <property type="nucleotide sequence ID" value="NZ_VSIY01000004.1"/>
</dbReference>
<protein>
    <submittedName>
        <fullName evidence="1">DUF488 family protein</fullName>
    </submittedName>
</protein>
<gene>
    <name evidence="1" type="ORF">FVF75_06750</name>
</gene>
<keyword evidence="2" id="KW-1185">Reference proteome</keyword>
<dbReference type="AlphaFoldDB" id="A0A5D0RL95"/>
<sequence length="122" mass="14105">MSGKIHLCRAYDLRDGAKAPGAHLLVDRIWPRGVAKEDLDLDDWLKDIAPSDDLRKWFDHDPDKWDEFQKRYRAELDDASDAVEEALKWVRKGAVTLIYGAKDDEHNQAVVLRDYLGEKRDA</sequence>